<dbReference type="InterPro" id="IPR010994">
    <property type="entry name" value="RuvA_2-like"/>
</dbReference>
<dbReference type="PANTHER" id="PTHR38831:SF2">
    <property type="entry name" value="TYPE II SECRETION SYSTEM PROTEIN K"/>
    <property type="match status" value="1"/>
</dbReference>
<dbReference type="Pfam" id="PF03934">
    <property type="entry name" value="T2SSK"/>
    <property type="match status" value="1"/>
</dbReference>
<name>A0A5B7ZT26_9GAMM</name>
<dbReference type="KEGG" id="thes:FHQ07_06230"/>
<reference evidence="2 3" key="1">
    <citation type="submission" date="2019-06" db="EMBL/GenBank/DDBJ databases">
        <title>Thermomonas aquatica sp. nov., isolated from an industrial wastewater treatment plant.</title>
        <authorList>
            <person name="Jeon J.H."/>
            <person name="Park D.-S."/>
        </authorList>
    </citation>
    <scope>NUCLEOTIDE SEQUENCE [LARGE SCALE GENOMIC DNA]</scope>
    <source>
        <strain evidence="2 3">SY21</strain>
    </source>
</reference>
<dbReference type="GO" id="GO:0009306">
    <property type="term" value="P:protein secretion"/>
    <property type="evidence" value="ECO:0007669"/>
    <property type="project" value="InterPro"/>
</dbReference>
<gene>
    <name evidence="2" type="ORF">FHQ07_06230</name>
</gene>
<proteinExistence type="predicted"/>
<dbReference type="OrthoDB" id="6388271at2"/>
<dbReference type="InterPro" id="IPR038072">
    <property type="entry name" value="GspK_central_sf"/>
</dbReference>
<accession>A0A5B7ZT26</accession>
<keyword evidence="3" id="KW-1185">Reference proteome</keyword>
<dbReference type="InterPro" id="IPR005628">
    <property type="entry name" value="GspK"/>
</dbReference>
<dbReference type="RefSeq" id="WP_139715994.1">
    <property type="nucleotide sequence ID" value="NZ_CP040871.1"/>
</dbReference>
<dbReference type="EMBL" id="CP040871">
    <property type="protein sequence ID" value="QDA56942.1"/>
    <property type="molecule type" value="Genomic_DNA"/>
</dbReference>
<dbReference type="PANTHER" id="PTHR38831">
    <property type="entry name" value="TYPE II SECRETION SYSTEM PROTEIN K"/>
    <property type="match status" value="1"/>
</dbReference>
<dbReference type="InterPro" id="IPR049179">
    <property type="entry name" value="T2SSK_SAM-like_2nd"/>
</dbReference>
<dbReference type="AlphaFoldDB" id="A0A5B7ZT26"/>
<feature type="domain" description="T2SS protein K second SAM-like" evidence="1">
    <location>
        <begin position="229"/>
        <end position="276"/>
    </location>
</feature>
<dbReference type="SUPFAM" id="SSF158544">
    <property type="entry name" value="GspK insert domain-like"/>
    <property type="match status" value="1"/>
</dbReference>
<dbReference type="GO" id="GO:0016020">
    <property type="term" value="C:membrane"/>
    <property type="evidence" value="ECO:0007669"/>
    <property type="project" value="InterPro"/>
</dbReference>
<dbReference type="SUPFAM" id="SSF47781">
    <property type="entry name" value="RuvA domain 2-like"/>
    <property type="match status" value="1"/>
</dbReference>
<evidence type="ECO:0000313" key="3">
    <source>
        <dbReference type="Proteomes" id="UP000308149"/>
    </source>
</evidence>
<dbReference type="Proteomes" id="UP000308149">
    <property type="component" value="Chromosome"/>
</dbReference>
<protein>
    <submittedName>
        <fullName evidence="2">General secretion pathway protein GspK</fullName>
    </submittedName>
</protein>
<dbReference type="Gene3D" id="1.10.40.60">
    <property type="entry name" value="EpsJ-like"/>
    <property type="match status" value="1"/>
</dbReference>
<evidence type="ECO:0000259" key="1">
    <source>
        <dbReference type="Pfam" id="PF03934"/>
    </source>
</evidence>
<evidence type="ECO:0000313" key="2">
    <source>
        <dbReference type="EMBL" id="QDA56942.1"/>
    </source>
</evidence>
<sequence length="353" mass="38649">MSGRSRGFVLVLVLAMLVVLSLLAGGIAATTARLAEQSQQRAQRMQDAVDMASTRANVLYLLSTQRMTVGGLTVDKLVSFGSDGVREIQSDADLESSLPIGNEIALDARNYRGLGDTRFAIQDDYGLFGVNWNPPWMLKRLLDQGKRAGGLPAEVLINRLLDYQDKDDLYRLNSAEADGYRKAGLRPPTNRPLATPMELMRVMGWTEALGFLSPAEISDTISSDNVAVVNVNTAPPRVLRTIDGLDEDMAARVVAFRKTQPFLTEVAFFEFLGLQKSAEAPIAVYPAMSGTLKLWPSHGGQVGLVHWTLTPIENGGRPWREDYELIQSQAPASDSVAYPVRSRLFAKPVAARD</sequence>
<organism evidence="2 3">
    <name type="scientific">Thermomonas aquatica</name>
    <dbReference type="NCBI Taxonomy" id="2202149"/>
    <lineage>
        <taxon>Bacteria</taxon>
        <taxon>Pseudomonadati</taxon>
        <taxon>Pseudomonadota</taxon>
        <taxon>Gammaproteobacteria</taxon>
        <taxon>Lysobacterales</taxon>
        <taxon>Lysobacteraceae</taxon>
        <taxon>Thermomonas</taxon>
    </lineage>
</organism>